<organism evidence="2 3">
    <name type="scientific">Mycena pura</name>
    <dbReference type="NCBI Taxonomy" id="153505"/>
    <lineage>
        <taxon>Eukaryota</taxon>
        <taxon>Fungi</taxon>
        <taxon>Dikarya</taxon>
        <taxon>Basidiomycota</taxon>
        <taxon>Agaricomycotina</taxon>
        <taxon>Agaricomycetes</taxon>
        <taxon>Agaricomycetidae</taxon>
        <taxon>Agaricales</taxon>
        <taxon>Marasmiineae</taxon>
        <taxon>Mycenaceae</taxon>
        <taxon>Mycena</taxon>
    </lineage>
</organism>
<dbReference type="Proteomes" id="UP001219525">
    <property type="component" value="Unassembled WGS sequence"/>
</dbReference>
<sequence length="158" mass="16877">MGKATEDSKDDEGRSSEGSGASERFLDVDGGGKLRCFSVAQVAGKMENVGLKGVNAGFLNKLVCTTRDEQRRKQEIKLNLADPKGVAMVFNIPAASWLSSDMPTVAADGTSKERGFEWSRDRVGRAGIEGGSKRRVQGCEYGARRGKGYMHGADGTGQ</sequence>
<gene>
    <name evidence="2" type="ORF">GGX14DRAFT_394350</name>
</gene>
<protein>
    <submittedName>
        <fullName evidence="2">Uncharacterized protein</fullName>
    </submittedName>
</protein>
<comment type="caution">
    <text evidence="2">The sequence shown here is derived from an EMBL/GenBank/DDBJ whole genome shotgun (WGS) entry which is preliminary data.</text>
</comment>
<feature type="compositionally biased region" description="Basic and acidic residues" evidence="1">
    <location>
        <begin position="1"/>
        <end position="15"/>
    </location>
</feature>
<reference evidence="2" key="1">
    <citation type="submission" date="2023-03" db="EMBL/GenBank/DDBJ databases">
        <title>Massive genome expansion in bonnet fungi (Mycena s.s.) driven by repeated elements and novel gene families across ecological guilds.</title>
        <authorList>
            <consortium name="Lawrence Berkeley National Laboratory"/>
            <person name="Harder C.B."/>
            <person name="Miyauchi S."/>
            <person name="Viragh M."/>
            <person name="Kuo A."/>
            <person name="Thoen E."/>
            <person name="Andreopoulos B."/>
            <person name="Lu D."/>
            <person name="Skrede I."/>
            <person name="Drula E."/>
            <person name="Henrissat B."/>
            <person name="Morin E."/>
            <person name="Kohler A."/>
            <person name="Barry K."/>
            <person name="LaButti K."/>
            <person name="Morin E."/>
            <person name="Salamov A."/>
            <person name="Lipzen A."/>
            <person name="Mereny Z."/>
            <person name="Hegedus B."/>
            <person name="Baldrian P."/>
            <person name="Stursova M."/>
            <person name="Weitz H."/>
            <person name="Taylor A."/>
            <person name="Grigoriev I.V."/>
            <person name="Nagy L.G."/>
            <person name="Martin F."/>
            <person name="Kauserud H."/>
        </authorList>
    </citation>
    <scope>NUCLEOTIDE SEQUENCE</scope>
    <source>
        <strain evidence="2">9144</strain>
    </source>
</reference>
<name>A0AAD6VGF6_9AGAR</name>
<accession>A0AAD6VGF6</accession>
<proteinExistence type="predicted"/>
<dbReference type="AlphaFoldDB" id="A0AAD6VGF6"/>
<evidence type="ECO:0000313" key="3">
    <source>
        <dbReference type="Proteomes" id="UP001219525"/>
    </source>
</evidence>
<keyword evidence="3" id="KW-1185">Reference proteome</keyword>
<evidence type="ECO:0000313" key="2">
    <source>
        <dbReference type="EMBL" id="KAJ7210708.1"/>
    </source>
</evidence>
<feature type="region of interest" description="Disordered" evidence="1">
    <location>
        <begin position="1"/>
        <end position="29"/>
    </location>
</feature>
<dbReference type="EMBL" id="JARJCW010000027">
    <property type="protein sequence ID" value="KAJ7210708.1"/>
    <property type="molecule type" value="Genomic_DNA"/>
</dbReference>
<evidence type="ECO:0000256" key="1">
    <source>
        <dbReference type="SAM" id="MobiDB-lite"/>
    </source>
</evidence>